<reference evidence="2 3" key="1">
    <citation type="submission" date="2012-05" db="EMBL/GenBank/DDBJ databases">
        <title>Finished plasmid 1 of genome of Oscillatoria sp. PCC 7112.</title>
        <authorList>
            <consortium name="US DOE Joint Genome Institute"/>
            <person name="Gugger M."/>
            <person name="Coursin T."/>
            <person name="Rippka R."/>
            <person name="Tandeau De Marsac N."/>
            <person name="Huntemann M."/>
            <person name="Wei C.-L."/>
            <person name="Han J."/>
            <person name="Detter J.C."/>
            <person name="Han C."/>
            <person name="Tapia R."/>
            <person name="Davenport K."/>
            <person name="Daligault H."/>
            <person name="Erkkila T."/>
            <person name="Gu W."/>
            <person name="Munk A.C.C."/>
            <person name="Teshima H."/>
            <person name="Xu Y."/>
            <person name="Chain P."/>
            <person name="Chen A."/>
            <person name="Krypides N."/>
            <person name="Mavromatis K."/>
            <person name="Markowitz V."/>
            <person name="Szeto E."/>
            <person name="Ivanova N."/>
            <person name="Mikhailova N."/>
            <person name="Ovchinnikova G."/>
            <person name="Pagani I."/>
            <person name="Pati A."/>
            <person name="Goodwin L."/>
            <person name="Peters L."/>
            <person name="Pitluck S."/>
            <person name="Woyke T."/>
            <person name="Kerfeld C."/>
        </authorList>
    </citation>
    <scope>NUCLEOTIDE SEQUENCE [LARGE SCALE GENOMIC DNA]</scope>
    <source>
        <strain evidence="2 3">PCC 7112</strain>
        <plasmid evidence="2 3">pOSC7112.01</plasmid>
    </source>
</reference>
<dbReference type="KEGG" id="oni:Osc7112_6414"/>
<dbReference type="AlphaFoldDB" id="K9VSM5"/>
<name>K9VSM5_9CYAN</name>
<evidence type="ECO:0000256" key="1">
    <source>
        <dbReference type="SAM" id="MobiDB-lite"/>
    </source>
</evidence>
<dbReference type="RefSeq" id="WP_015211736.1">
    <property type="nucleotide sequence ID" value="NC_019763.1"/>
</dbReference>
<geneLocation type="plasmid" evidence="2 3">
    <name>pOSC7112.01</name>
</geneLocation>
<evidence type="ECO:0000313" key="3">
    <source>
        <dbReference type="Proteomes" id="UP000010478"/>
    </source>
</evidence>
<dbReference type="HOGENOM" id="CLU_088516_0_0_3"/>
<protein>
    <submittedName>
        <fullName evidence="2">Uncharacterized protein</fullName>
    </submittedName>
</protein>
<dbReference type="Proteomes" id="UP000010478">
    <property type="component" value="Plasmid pOSC7112.01"/>
</dbReference>
<organism evidence="2 3">
    <name type="scientific">Phormidium nigroviride PCC 7112</name>
    <dbReference type="NCBI Taxonomy" id="179408"/>
    <lineage>
        <taxon>Bacteria</taxon>
        <taxon>Bacillati</taxon>
        <taxon>Cyanobacteriota</taxon>
        <taxon>Cyanophyceae</taxon>
        <taxon>Oscillatoriophycideae</taxon>
        <taxon>Oscillatoriales</taxon>
        <taxon>Oscillatoriaceae</taxon>
        <taxon>Phormidium</taxon>
    </lineage>
</organism>
<sequence>MKYRLQLMQQPATKLAAVSLLASLELIVQVRPSLAQATPPFVPGTQETAVKAPTPSVFVPSTQEAAVRYPAPTAGSFLAPIEDVFKQVNDFIGDIQGFVQNELFGSLNELLSSSLGAIEIPDLSQVSSQIIKAPTSQTEGTKLSDLLETKSSKLDGKGSYAIMSDLDAQAQRSAAIGIADGATLSKEAQNNSFQVLEATRQDTEQNLQLGEESQSLDVTQQILQNLSQQTALGAQVQMRNLQEAQQARTDRAINNVLLSQAAKEISALNTGERRGSTASGNQASYQAGMLMLPGGGYLGKPSGSNTTPISTNRFAAPD</sequence>
<feature type="region of interest" description="Disordered" evidence="1">
    <location>
        <begin position="290"/>
        <end position="318"/>
    </location>
</feature>
<dbReference type="OrthoDB" id="490176at2"/>
<gene>
    <name evidence="2" type="ORF">Osc7112_6414</name>
</gene>
<feature type="compositionally biased region" description="Polar residues" evidence="1">
    <location>
        <begin position="302"/>
        <end position="318"/>
    </location>
</feature>
<evidence type="ECO:0000313" key="2">
    <source>
        <dbReference type="EMBL" id="AFZ10564.1"/>
    </source>
</evidence>
<keyword evidence="2" id="KW-0614">Plasmid</keyword>
<proteinExistence type="predicted"/>
<dbReference type="EMBL" id="CP003615">
    <property type="protein sequence ID" value="AFZ10564.1"/>
    <property type="molecule type" value="Genomic_DNA"/>
</dbReference>
<accession>K9VSM5</accession>
<keyword evidence="3" id="KW-1185">Reference proteome</keyword>